<dbReference type="EMBL" id="CM039430">
    <property type="protein sequence ID" value="KAI4345827.1"/>
    <property type="molecule type" value="Genomic_DNA"/>
</dbReference>
<protein>
    <submittedName>
        <fullName evidence="1">Uncharacterized protein</fullName>
    </submittedName>
</protein>
<sequence length="157" mass="17432">MANNLWNLRQGNLDASNHVHHPHYNNSPIACRLCNQIFLSNQALLSHIESHIAHEENNLKTLTNPPRQNISGGGARCVLPPAQLTQPPLLNYSSSMNNVTATRVDFPGSQLLMTEGSSMDGTKQYIKQLEKPIKSIEIIDLVDEENDLQAVDLNLTL</sequence>
<comment type="caution">
    <text evidence="1">The sequence shown here is derived from an EMBL/GenBank/DDBJ whole genome shotgun (WGS) entry which is preliminary data.</text>
</comment>
<proteinExistence type="predicted"/>
<dbReference type="Proteomes" id="UP000828941">
    <property type="component" value="Chromosome 5"/>
</dbReference>
<gene>
    <name evidence="1" type="ORF">L6164_012919</name>
</gene>
<evidence type="ECO:0000313" key="1">
    <source>
        <dbReference type="EMBL" id="KAI4345827.1"/>
    </source>
</evidence>
<organism evidence="1 2">
    <name type="scientific">Bauhinia variegata</name>
    <name type="common">Purple orchid tree</name>
    <name type="synonym">Phanera variegata</name>
    <dbReference type="NCBI Taxonomy" id="167791"/>
    <lineage>
        <taxon>Eukaryota</taxon>
        <taxon>Viridiplantae</taxon>
        <taxon>Streptophyta</taxon>
        <taxon>Embryophyta</taxon>
        <taxon>Tracheophyta</taxon>
        <taxon>Spermatophyta</taxon>
        <taxon>Magnoliopsida</taxon>
        <taxon>eudicotyledons</taxon>
        <taxon>Gunneridae</taxon>
        <taxon>Pentapetalae</taxon>
        <taxon>rosids</taxon>
        <taxon>fabids</taxon>
        <taxon>Fabales</taxon>
        <taxon>Fabaceae</taxon>
        <taxon>Cercidoideae</taxon>
        <taxon>Cercideae</taxon>
        <taxon>Bauhiniinae</taxon>
        <taxon>Bauhinia</taxon>
    </lineage>
</organism>
<keyword evidence="2" id="KW-1185">Reference proteome</keyword>
<name>A0ACB9PCS8_BAUVA</name>
<reference evidence="1 2" key="1">
    <citation type="journal article" date="2022" name="DNA Res.">
        <title>Chromosomal-level genome assembly of the orchid tree Bauhinia variegata (Leguminosae; Cercidoideae) supports the allotetraploid origin hypothesis of Bauhinia.</title>
        <authorList>
            <person name="Zhong Y."/>
            <person name="Chen Y."/>
            <person name="Zheng D."/>
            <person name="Pang J."/>
            <person name="Liu Y."/>
            <person name="Luo S."/>
            <person name="Meng S."/>
            <person name="Qian L."/>
            <person name="Wei D."/>
            <person name="Dai S."/>
            <person name="Zhou R."/>
        </authorList>
    </citation>
    <scope>NUCLEOTIDE SEQUENCE [LARGE SCALE GENOMIC DNA]</scope>
    <source>
        <strain evidence="1">BV-YZ2020</strain>
    </source>
</reference>
<evidence type="ECO:0000313" key="2">
    <source>
        <dbReference type="Proteomes" id="UP000828941"/>
    </source>
</evidence>
<accession>A0ACB9PCS8</accession>